<dbReference type="InterPro" id="IPR050807">
    <property type="entry name" value="TransReg_Diox_bact_type"/>
</dbReference>
<dbReference type="PROSITE" id="PS50943">
    <property type="entry name" value="HTH_CROC1"/>
    <property type="match status" value="1"/>
</dbReference>
<proteinExistence type="predicted"/>
<sequence length="129" mass="14620">MRTFLKNKVSGEEIEVTATTEHPDSSYGHPVWVDKNNLAYCEVGREQPFYELINRSTHREIIGQQLATLREKRGLSTRQLADMCGLSFSNITKIERGSYNVSIDLLSKVCEVLGADIRIMEKEIENGEA</sequence>
<evidence type="ECO:0000256" key="1">
    <source>
        <dbReference type="ARBA" id="ARBA00023125"/>
    </source>
</evidence>
<accession>A0ABT0C5Z8</accession>
<evidence type="ECO:0000313" key="3">
    <source>
        <dbReference type="EMBL" id="MCJ2382446.1"/>
    </source>
</evidence>
<dbReference type="PANTHER" id="PTHR46797">
    <property type="entry name" value="HTH-TYPE TRANSCRIPTIONAL REGULATOR"/>
    <property type="match status" value="1"/>
</dbReference>
<protein>
    <submittedName>
        <fullName evidence="3">Helix-turn-helix domain-containing protein</fullName>
    </submittedName>
</protein>
<dbReference type="Pfam" id="PF01381">
    <property type="entry name" value="HTH_3"/>
    <property type="match status" value="1"/>
</dbReference>
<feature type="domain" description="HTH cro/C1-type" evidence="2">
    <location>
        <begin position="66"/>
        <end position="120"/>
    </location>
</feature>
<dbReference type="InterPro" id="IPR001387">
    <property type="entry name" value="Cro/C1-type_HTH"/>
</dbReference>
<reference evidence="3 4" key="1">
    <citation type="submission" date="2022-03" db="EMBL/GenBank/DDBJ databases">
        <title>Parabacteroides sp. nov. isolated from swine feces.</title>
        <authorList>
            <person name="Bak J.E."/>
        </authorList>
    </citation>
    <scope>NUCLEOTIDE SEQUENCE [LARGE SCALE GENOMIC DNA]</scope>
    <source>
        <strain evidence="3 4">AGMB00274</strain>
    </source>
</reference>
<dbReference type="CDD" id="cd00093">
    <property type="entry name" value="HTH_XRE"/>
    <property type="match status" value="1"/>
</dbReference>
<comment type="caution">
    <text evidence="3">The sequence shown here is derived from an EMBL/GenBank/DDBJ whole genome shotgun (WGS) entry which is preliminary data.</text>
</comment>
<dbReference type="SUPFAM" id="SSF47413">
    <property type="entry name" value="lambda repressor-like DNA-binding domains"/>
    <property type="match status" value="1"/>
</dbReference>
<dbReference type="Gene3D" id="1.10.260.40">
    <property type="entry name" value="lambda repressor-like DNA-binding domains"/>
    <property type="match status" value="1"/>
</dbReference>
<dbReference type="Proteomes" id="UP001165444">
    <property type="component" value="Unassembled WGS sequence"/>
</dbReference>
<dbReference type="EMBL" id="JAKZMM010000087">
    <property type="protein sequence ID" value="MCJ2382446.1"/>
    <property type="molecule type" value="Genomic_DNA"/>
</dbReference>
<evidence type="ECO:0000259" key="2">
    <source>
        <dbReference type="PROSITE" id="PS50943"/>
    </source>
</evidence>
<gene>
    <name evidence="3" type="ORF">MUN53_17865</name>
</gene>
<evidence type="ECO:0000313" key="4">
    <source>
        <dbReference type="Proteomes" id="UP001165444"/>
    </source>
</evidence>
<dbReference type="SMART" id="SM00530">
    <property type="entry name" value="HTH_XRE"/>
    <property type="match status" value="1"/>
</dbReference>
<organism evidence="3 4">
    <name type="scientific">Parabacteroides faecalis</name>
    <dbReference type="NCBI Taxonomy" id="2924040"/>
    <lineage>
        <taxon>Bacteria</taxon>
        <taxon>Pseudomonadati</taxon>
        <taxon>Bacteroidota</taxon>
        <taxon>Bacteroidia</taxon>
        <taxon>Bacteroidales</taxon>
        <taxon>Tannerellaceae</taxon>
        <taxon>Parabacteroides</taxon>
    </lineage>
</organism>
<dbReference type="PANTHER" id="PTHR46797:SF1">
    <property type="entry name" value="METHYLPHOSPHONATE SYNTHASE"/>
    <property type="match status" value="1"/>
</dbReference>
<name>A0ABT0C5Z8_9BACT</name>
<dbReference type="RefSeq" id="WP_243326757.1">
    <property type="nucleotide sequence ID" value="NZ_JAKZMM010000087.1"/>
</dbReference>
<keyword evidence="1" id="KW-0238">DNA-binding</keyword>
<dbReference type="InterPro" id="IPR010982">
    <property type="entry name" value="Lambda_DNA-bd_dom_sf"/>
</dbReference>
<keyword evidence="4" id="KW-1185">Reference proteome</keyword>